<feature type="binding site" evidence="4">
    <location>
        <position position="98"/>
    </location>
    <ligand>
        <name>a divalent metal cation</name>
        <dbReference type="ChEBI" id="CHEBI:60240"/>
        <label>1</label>
    </ligand>
</feature>
<dbReference type="CDD" id="cd01310">
    <property type="entry name" value="TatD_DNAse"/>
    <property type="match status" value="1"/>
</dbReference>
<organism evidence="5 6">
    <name type="scientific">Pseudomonas oryzihabitans</name>
    <dbReference type="NCBI Taxonomy" id="47885"/>
    <lineage>
        <taxon>Bacteria</taxon>
        <taxon>Pseudomonadati</taxon>
        <taxon>Pseudomonadota</taxon>
        <taxon>Gammaproteobacteria</taxon>
        <taxon>Pseudomonadales</taxon>
        <taxon>Pseudomonadaceae</taxon>
        <taxon>Pseudomonas</taxon>
    </lineage>
</organism>
<dbReference type="OrthoDB" id="9810005at2"/>
<evidence type="ECO:0000256" key="2">
    <source>
        <dbReference type="ARBA" id="ARBA00022723"/>
    </source>
</evidence>
<dbReference type="AlphaFoldDB" id="A0A0U4PAN6"/>
<sequence>MSLLIDTHNHLDYPGFDAERPALLAECARIGVVRQVLIGVERSQWPQLWRVATAHDGLYAAPGLHPLYLHRHQEADIEALRTFCLDHRPDPRLCAIGEIGLDYFIETPDKPRQAWFFEQQVRLAMELELPVLLHVRRAHADVVKILKRLKPPRAGIAHAFSGSYEEAREYLRLGFKIGLGGAPTWPQARRLQRVLPQLPLDGIVLETDAPDMPPAMHPDVRNSPTHLPAICAALAPLWQVSAETLAAATTRNACAVFGWEADPPA</sequence>
<accession>A0A0U4PAN6</accession>
<dbReference type="PANTHER" id="PTHR46124:SF3">
    <property type="entry name" value="HYDROLASE"/>
    <property type="match status" value="1"/>
</dbReference>
<dbReference type="PROSITE" id="PS01091">
    <property type="entry name" value="TATD_3"/>
    <property type="match status" value="1"/>
</dbReference>
<evidence type="ECO:0000256" key="1">
    <source>
        <dbReference type="ARBA" id="ARBA00009275"/>
    </source>
</evidence>
<dbReference type="InterPro" id="IPR032466">
    <property type="entry name" value="Metal_Hydrolase"/>
</dbReference>
<evidence type="ECO:0000313" key="5">
    <source>
        <dbReference type="EMBL" id="ALZ85823.1"/>
    </source>
</evidence>
<evidence type="ECO:0000256" key="3">
    <source>
        <dbReference type="ARBA" id="ARBA00022801"/>
    </source>
</evidence>
<evidence type="ECO:0000256" key="4">
    <source>
        <dbReference type="PIRSR" id="PIRSR005902-1"/>
    </source>
</evidence>
<dbReference type="GO" id="GO:0005829">
    <property type="term" value="C:cytosol"/>
    <property type="evidence" value="ECO:0007669"/>
    <property type="project" value="TreeGrafter"/>
</dbReference>
<dbReference type="PIRSF" id="PIRSF005902">
    <property type="entry name" value="DNase_TatD"/>
    <property type="match status" value="1"/>
</dbReference>
<evidence type="ECO:0000313" key="6">
    <source>
        <dbReference type="Proteomes" id="UP000064137"/>
    </source>
</evidence>
<reference evidence="5 6" key="1">
    <citation type="submission" date="2016-01" db="EMBL/GenBank/DDBJ databases">
        <title>Annotation of Pseudomonas oryzihabitans USDA-ARS-USMARC-56511.</title>
        <authorList>
            <person name="Harhay G.P."/>
            <person name="Harhay D.M."/>
            <person name="Smith T.P.L."/>
            <person name="Bono J.L."/>
            <person name="Heaton M.P."/>
            <person name="Clawson M.L."/>
            <person name="Chitko-Mckown C.G."/>
            <person name="Capik S.F."/>
            <person name="DeDonder K.D."/>
            <person name="Apley M.D."/>
            <person name="Lubbers B.V."/>
            <person name="White B.J."/>
            <person name="Larson R.L."/>
        </authorList>
    </citation>
    <scope>NUCLEOTIDE SEQUENCE [LARGE SCALE GENOMIC DNA]</scope>
    <source>
        <strain evidence="5 6">USDA-ARS-USMARC-56511</strain>
    </source>
</reference>
<dbReference type="GO" id="GO:0016788">
    <property type="term" value="F:hydrolase activity, acting on ester bonds"/>
    <property type="evidence" value="ECO:0007669"/>
    <property type="project" value="InterPro"/>
</dbReference>
<dbReference type="GO" id="GO:0046872">
    <property type="term" value="F:metal ion binding"/>
    <property type="evidence" value="ECO:0007669"/>
    <property type="project" value="UniProtKB-KW"/>
</dbReference>
<feature type="binding site" evidence="4">
    <location>
        <position position="134"/>
    </location>
    <ligand>
        <name>a divalent metal cation</name>
        <dbReference type="ChEBI" id="CHEBI:60240"/>
        <label>2</label>
    </ligand>
</feature>
<comment type="similarity">
    <text evidence="1">Belongs to the metallo-dependent hydrolases superfamily. TatD-type hydrolase family.</text>
</comment>
<dbReference type="PROSITE" id="PS01137">
    <property type="entry name" value="TATD_1"/>
    <property type="match status" value="1"/>
</dbReference>
<keyword evidence="3 5" id="KW-0378">Hydrolase</keyword>
<dbReference type="Gene3D" id="3.20.20.140">
    <property type="entry name" value="Metal-dependent hydrolases"/>
    <property type="match status" value="1"/>
</dbReference>
<keyword evidence="2 4" id="KW-0479">Metal-binding</keyword>
<dbReference type="EMBL" id="CP013987">
    <property type="protein sequence ID" value="ALZ85823.1"/>
    <property type="molecule type" value="Genomic_DNA"/>
</dbReference>
<feature type="binding site" evidence="4">
    <location>
        <position position="208"/>
    </location>
    <ligand>
        <name>a divalent metal cation</name>
        <dbReference type="ChEBI" id="CHEBI:60240"/>
        <label>1</label>
    </ligand>
</feature>
<feature type="binding site" evidence="4">
    <location>
        <position position="8"/>
    </location>
    <ligand>
        <name>a divalent metal cation</name>
        <dbReference type="ChEBI" id="CHEBI:60240"/>
        <label>1</label>
    </ligand>
</feature>
<proteinExistence type="inferred from homology"/>
<dbReference type="Proteomes" id="UP000064137">
    <property type="component" value="Chromosome"/>
</dbReference>
<gene>
    <name evidence="5" type="ORF">APT59_17055</name>
</gene>
<dbReference type="InterPro" id="IPR018228">
    <property type="entry name" value="DNase_TatD-rel_CS"/>
</dbReference>
<dbReference type="InterPro" id="IPR001130">
    <property type="entry name" value="TatD-like"/>
</dbReference>
<protein>
    <submittedName>
        <fullName evidence="5">Hydrolase TatD</fullName>
    </submittedName>
</protein>
<dbReference type="SUPFAM" id="SSF51556">
    <property type="entry name" value="Metallo-dependent hydrolases"/>
    <property type="match status" value="1"/>
</dbReference>
<feature type="binding site" evidence="4">
    <location>
        <position position="158"/>
    </location>
    <ligand>
        <name>a divalent metal cation</name>
        <dbReference type="ChEBI" id="CHEBI:60240"/>
        <label>2</label>
    </ligand>
</feature>
<name>A0A0U4PAN6_9PSED</name>
<dbReference type="PANTHER" id="PTHR46124">
    <property type="entry name" value="D-AMINOACYL-TRNA DEACYLASE"/>
    <property type="match status" value="1"/>
</dbReference>
<dbReference type="KEGG" id="por:APT59_17055"/>
<dbReference type="RefSeq" id="WP_059315941.1">
    <property type="nucleotide sequence ID" value="NZ_CP013987.1"/>
</dbReference>
<feature type="binding site" evidence="4">
    <location>
        <position position="10"/>
    </location>
    <ligand>
        <name>a divalent metal cation</name>
        <dbReference type="ChEBI" id="CHEBI:60240"/>
        <label>1</label>
    </ligand>
</feature>
<dbReference type="Pfam" id="PF01026">
    <property type="entry name" value="TatD_DNase"/>
    <property type="match status" value="1"/>
</dbReference>
<dbReference type="FunFam" id="3.20.20.140:FF:000005">
    <property type="entry name" value="TatD family hydrolase"/>
    <property type="match status" value="1"/>
</dbReference>